<gene>
    <name evidence="4" type="ORF">QR680_005804</name>
</gene>
<organism evidence="4 5">
    <name type="scientific">Steinernema hermaphroditum</name>
    <dbReference type="NCBI Taxonomy" id="289476"/>
    <lineage>
        <taxon>Eukaryota</taxon>
        <taxon>Metazoa</taxon>
        <taxon>Ecdysozoa</taxon>
        <taxon>Nematoda</taxon>
        <taxon>Chromadorea</taxon>
        <taxon>Rhabditida</taxon>
        <taxon>Tylenchina</taxon>
        <taxon>Panagrolaimomorpha</taxon>
        <taxon>Strongyloidoidea</taxon>
        <taxon>Steinernematidae</taxon>
        <taxon>Steinernema</taxon>
    </lineage>
</organism>
<keyword evidence="2" id="KW-0812">Transmembrane</keyword>
<keyword evidence="5" id="KW-1185">Reference proteome</keyword>
<feature type="compositionally biased region" description="Basic and acidic residues" evidence="1">
    <location>
        <begin position="224"/>
        <end position="235"/>
    </location>
</feature>
<keyword evidence="2" id="KW-0472">Membrane</keyword>
<sequence length="248" mass="28210">MRIGLLLLSSVVRGLSLQIYCSNALLEEEVALLIRSDFVSCLERNCFHEHFVLYPEVNGSTLTIYANRTEATAANCTEIGIEEMAKRGDVVLLKHCLSNSTLPPEGDLLLRPENECDTTLPLEEAFYENLKRCHKWSATVAVGFSLLTFLCIAVTVNRVKAICFVFRIPVVTHSTVVYRSIEEKELERTQPLEEEEVSAKVPEHTCADSIVKFSPFPPVRKRKQSETKKEDSEQSRLFMRLEDRSLRK</sequence>
<dbReference type="Proteomes" id="UP001175271">
    <property type="component" value="Unassembled WGS sequence"/>
</dbReference>
<evidence type="ECO:0000256" key="1">
    <source>
        <dbReference type="SAM" id="MobiDB-lite"/>
    </source>
</evidence>
<dbReference type="EMBL" id="JAUCMV010000003">
    <property type="protein sequence ID" value="KAK0411718.1"/>
    <property type="molecule type" value="Genomic_DNA"/>
</dbReference>
<keyword evidence="3" id="KW-0732">Signal</keyword>
<name>A0AA39HVK3_9BILA</name>
<accession>A0AA39HVK3</accession>
<proteinExistence type="predicted"/>
<comment type="caution">
    <text evidence="4">The sequence shown here is derived from an EMBL/GenBank/DDBJ whole genome shotgun (WGS) entry which is preliminary data.</text>
</comment>
<evidence type="ECO:0000256" key="3">
    <source>
        <dbReference type="SAM" id="SignalP"/>
    </source>
</evidence>
<feature type="region of interest" description="Disordered" evidence="1">
    <location>
        <begin position="213"/>
        <end position="235"/>
    </location>
</feature>
<dbReference type="AlphaFoldDB" id="A0AA39HVK3"/>
<feature type="chain" id="PRO_5041293376" evidence="3">
    <location>
        <begin position="17"/>
        <end position="248"/>
    </location>
</feature>
<reference evidence="4" key="1">
    <citation type="submission" date="2023-06" db="EMBL/GenBank/DDBJ databases">
        <title>Genomic analysis of the entomopathogenic nematode Steinernema hermaphroditum.</title>
        <authorList>
            <person name="Schwarz E.M."/>
            <person name="Heppert J.K."/>
            <person name="Baniya A."/>
            <person name="Schwartz H.T."/>
            <person name="Tan C.-H."/>
            <person name="Antoshechkin I."/>
            <person name="Sternberg P.W."/>
            <person name="Goodrich-Blair H."/>
            <person name="Dillman A.R."/>
        </authorList>
    </citation>
    <scope>NUCLEOTIDE SEQUENCE</scope>
    <source>
        <strain evidence="4">PS9179</strain>
        <tissue evidence="4">Whole animal</tissue>
    </source>
</reference>
<feature type="transmembrane region" description="Helical" evidence="2">
    <location>
        <begin position="136"/>
        <end position="157"/>
    </location>
</feature>
<evidence type="ECO:0000256" key="2">
    <source>
        <dbReference type="SAM" id="Phobius"/>
    </source>
</evidence>
<keyword evidence="2" id="KW-1133">Transmembrane helix</keyword>
<feature type="signal peptide" evidence="3">
    <location>
        <begin position="1"/>
        <end position="16"/>
    </location>
</feature>
<evidence type="ECO:0000313" key="4">
    <source>
        <dbReference type="EMBL" id="KAK0411718.1"/>
    </source>
</evidence>
<evidence type="ECO:0000313" key="5">
    <source>
        <dbReference type="Proteomes" id="UP001175271"/>
    </source>
</evidence>
<protein>
    <submittedName>
        <fullName evidence="4">Uncharacterized protein</fullName>
    </submittedName>
</protein>